<dbReference type="InterPro" id="IPR012317">
    <property type="entry name" value="Poly(ADP-ribose)pol_cat_dom"/>
</dbReference>
<proteinExistence type="predicted"/>
<dbReference type="Proteomes" id="UP001140510">
    <property type="component" value="Unassembled WGS sequence"/>
</dbReference>
<dbReference type="PROSITE" id="PS50127">
    <property type="entry name" value="UBC_2"/>
    <property type="match status" value="1"/>
</dbReference>
<keyword evidence="8" id="KW-1185">Reference proteome</keyword>
<dbReference type="SUPFAM" id="SSF54495">
    <property type="entry name" value="UBC-like"/>
    <property type="match status" value="1"/>
</dbReference>
<dbReference type="Pfam" id="PF00179">
    <property type="entry name" value="UQ_con"/>
    <property type="match status" value="1"/>
</dbReference>
<name>A0A9W8YYJ6_9PLEO</name>
<reference evidence="7" key="1">
    <citation type="submission" date="2022-10" db="EMBL/GenBank/DDBJ databases">
        <title>Tapping the CABI collections for fungal endophytes: first genome assemblies for Collariella, Neodidymelliopsis, Ascochyta clinopodiicola, Didymella pomorum, Didymosphaeria variabile, Neocosmospora piperis and Neocucurbitaria cava.</title>
        <authorList>
            <person name="Hill R."/>
        </authorList>
    </citation>
    <scope>NUCLEOTIDE SEQUENCE</scope>
    <source>
        <strain evidence="7">IMI 355091</strain>
    </source>
</reference>
<dbReference type="GO" id="GO:0016779">
    <property type="term" value="F:nucleotidyltransferase activity"/>
    <property type="evidence" value="ECO:0007669"/>
    <property type="project" value="UniProtKB-KW"/>
</dbReference>
<dbReference type="Gene3D" id="3.90.228.10">
    <property type="match status" value="1"/>
</dbReference>
<dbReference type="Gene3D" id="3.10.110.10">
    <property type="entry name" value="Ubiquitin Conjugating Enzyme"/>
    <property type="match status" value="1"/>
</dbReference>
<organism evidence="7 8">
    <name type="scientific">Didymella pomorum</name>
    <dbReference type="NCBI Taxonomy" id="749634"/>
    <lineage>
        <taxon>Eukaryota</taxon>
        <taxon>Fungi</taxon>
        <taxon>Dikarya</taxon>
        <taxon>Ascomycota</taxon>
        <taxon>Pezizomycotina</taxon>
        <taxon>Dothideomycetes</taxon>
        <taxon>Pleosporomycetidae</taxon>
        <taxon>Pleosporales</taxon>
        <taxon>Pleosporineae</taxon>
        <taxon>Didymellaceae</taxon>
        <taxon>Didymella</taxon>
    </lineage>
</organism>
<dbReference type="AlphaFoldDB" id="A0A9W8YYJ6"/>
<evidence type="ECO:0000256" key="4">
    <source>
        <dbReference type="ARBA" id="ARBA00023027"/>
    </source>
</evidence>
<evidence type="ECO:0000256" key="1">
    <source>
        <dbReference type="ARBA" id="ARBA00022676"/>
    </source>
</evidence>
<dbReference type="InterPro" id="IPR051838">
    <property type="entry name" value="ARTD_PARP"/>
</dbReference>
<gene>
    <name evidence="7" type="ORF">N0V91_010839</name>
</gene>
<dbReference type="EMBL" id="JAPEVA010000158">
    <property type="protein sequence ID" value="KAJ4395440.1"/>
    <property type="molecule type" value="Genomic_DNA"/>
</dbReference>
<dbReference type="InterPro" id="IPR000608">
    <property type="entry name" value="UBC"/>
</dbReference>
<comment type="caution">
    <text evidence="7">The sequence shown here is derived from an EMBL/GenBank/DDBJ whole genome shotgun (WGS) entry which is preliminary data.</text>
</comment>
<dbReference type="InterPro" id="IPR016135">
    <property type="entry name" value="UBQ-conjugating_enzyme/RWD"/>
</dbReference>
<feature type="region of interest" description="Disordered" evidence="5">
    <location>
        <begin position="104"/>
        <end position="129"/>
    </location>
</feature>
<evidence type="ECO:0000313" key="7">
    <source>
        <dbReference type="EMBL" id="KAJ4395440.1"/>
    </source>
</evidence>
<evidence type="ECO:0000313" key="8">
    <source>
        <dbReference type="Proteomes" id="UP001140510"/>
    </source>
</evidence>
<evidence type="ECO:0000256" key="5">
    <source>
        <dbReference type="SAM" id="MobiDB-lite"/>
    </source>
</evidence>
<evidence type="ECO:0000256" key="2">
    <source>
        <dbReference type="ARBA" id="ARBA00022679"/>
    </source>
</evidence>
<dbReference type="OrthoDB" id="109543at2759"/>
<evidence type="ECO:0000256" key="3">
    <source>
        <dbReference type="ARBA" id="ARBA00022695"/>
    </source>
</evidence>
<dbReference type="PANTHER" id="PTHR21328">
    <property type="entry name" value="POLY ADP-RIBOSE POLYMERASE FAMILY, MEMBER PARP"/>
    <property type="match status" value="1"/>
</dbReference>
<feature type="region of interest" description="Disordered" evidence="5">
    <location>
        <begin position="281"/>
        <end position="303"/>
    </location>
</feature>
<dbReference type="SUPFAM" id="SSF56399">
    <property type="entry name" value="ADP-ribosylation"/>
    <property type="match status" value="1"/>
</dbReference>
<sequence>MPRRQFVADLAAAVESVSIAGISDVQPGGDDGEFTFACVADGNALKISALIPELSDYPSSHECMIFGPDDASASVASTLNDISASGKTVQQILELVSRKLKSTDRDGDHQMIDSQTLDGFEGSEYEEDDDDYGDDYFPGDEDMLPKPYSKGHHTPSVGGFVEPTTAFRERIRRDLLAAKGSGFKVGHLGGLVDGLGCYISVSVRIAKLGISEEAMQAWQIEPNEYLVTLFHYPHGYKTMDDIRSYDNSQAQRNFSIRTGIAKSYKPTQQEAVQAFTVLSKEEEKRREETQHTDSQQEATAHQGFRHSFISRPLNGLLADRFHMILKYRYAGMDWHGSELFYNNQILQPMSRHSQGSDNRYYAPEVVTTIYPPIVTADHIQQSTGQEHSLPLVAAQFVLRHFVRCTEFCLICFSKMPDDLQAIKPYVCDNPLCLYQYMSLGFGPSIEHEVLSQPKVVDLLTSFCYSSARQSRLKDFPAGLALMVPPPSAYEDDYSLAQYRGFVGQPQADPQPAKATLTDSTQVTIAMRLNVDDREILFEDRSRSCPVRANEWITFRFDDEPSRAYHCRVVETTYFPTVRISEPVEPAIATLDTARGYGYAGAANPPAAPKPAAKAPRNTNEFRPAKFQIYNQNFDEMSAQHKRQVICVLLDLLPSIDSLKQYLLRKTHNSLSSWTDRLSPAALGLLRWIIASNRACILQVDAEGDTGRKADDRLFGMSSWVQFRFAMGAPDKERRFIHAVRTTTDRLHLKYPTLFAWHGSPLHNWHSIIREGLHFNETHHGRAFGHGVYHSLDVNTSIGYSGYGGIGYTWPNSELKIQQALALNEITNAPQEYVSRTPHLVVAQLDWIQTRYLFVSSTSAYSHASTSTVKGSESRPLEILEQDPSMTPSGSDGKLIIPIRAVAGSRRPKSLKTTVSGAKQTALLSMLSSAQGNKRQKATGTSKFDAIEIDDDDTASIATLDEDLAIFEDALPKDDQFVYPLPTPNSTIDGKGKAKLGGFFSKMKSSKPLTNYVPGSLDYSSLPMLQQPSWASSAATRCLMRDFKALIKTQDEQPLHELGWHIDEDKIENIYQWIVELHSFDQSEPLAQDMRKHDVKSVVLELRFGKDYPMAPPFVRVIRPRFLSFAAGGGGHVTAGGAMCMQLLTNDGWSAVSSIESVLIQVRMAISSTDPKPARLERGGRHDYGVGEAVEAYIRACAVHGWTVPAGFKETAYGGAESSAYLG</sequence>
<keyword evidence="2" id="KW-0808">Transferase</keyword>
<keyword evidence="3" id="KW-0548">Nucleotidyltransferase</keyword>
<protein>
    <recommendedName>
        <fullName evidence="6">UBC core domain-containing protein</fullName>
    </recommendedName>
</protein>
<feature type="domain" description="UBC core" evidence="6">
    <location>
        <begin position="1033"/>
        <end position="1202"/>
    </location>
</feature>
<keyword evidence="1" id="KW-0328">Glycosyltransferase</keyword>
<keyword evidence="4" id="KW-0520">NAD</keyword>
<dbReference type="CDD" id="cd23802">
    <property type="entry name" value="UBCc_UBE2Q"/>
    <property type="match status" value="1"/>
</dbReference>
<dbReference type="Pfam" id="PF00644">
    <property type="entry name" value="PARP"/>
    <property type="match status" value="1"/>
</dbReference>
<evidence type="ECO:0000259" key="6">
    <source>
        <dbReference type="PROSITE" id="PS50127"/>
    </source>
</evidence>
<accession>A0A9W8YYJ6</accession>
<dbReference type="GO" id="GO:0003950">
    <property type="term" value="F:NAD+ poly-ADP-ribosyltransferase activity"/>
    <property type="evidence" value="ECO:0007669"/>
    <property type="project" value="InterPro"/>
</dbReference>
<feature type="compositionally biased region" description="Basic and acidic residues" evidence="5">
    <location>
        <begin position="281"/>
        <end position="291"/>
    </location>
</feature>
<dbReference type="FunFam" id="3.10.110.10:FF:000107">
    <property type="entry name" value="Ubiquitin conjugating enzyme, putative"/>
    <property type="match status" value="1"/>
</dbReference>